<accession>A0A372ZQI1</accession>
<dbReference type="AlphaFoldDB" id="A0A372ZQI1"/>
<evidence type="ECO:0008006" key="4">
    <source>
        <dbReference type="Google" id="ProtNLM"/>
    </source>
</evidence>
<sequence length="228" mass="24087">MDTQDTGTAGVGPASFLAAAAALGMMDDAARTARHAPPDDAGQIDPARPLSALMLLRHLREELAGWETGLIETARGAGATWADLAEPMGVQSRQAAERRYLRMRPNADAGTEAGSTGEQRVQAVRDRRAADRAVTAWARDNAADLRRLAGQIGALDGLTASAAPAVKRLLDALGNNDPARLLAPLAETRPFLEAAHPTIADHLDELATRTGRLRADSGRQRRTPPTGP</sequence>
<comment type="caution">
    <text evidence="2">The sequence shown here is derived from an EMBL/GenBank/DDBJ whole genome shotgun (WGS) entry which is preliminary data.</text>
</comment>
<dbReference type="RefSeq" id="WP_117486549.1">
    <property type="nucleotide sequence ID" value="NZ_QVIG01000001.1"/>
</dbReference>
<protein>
    <recommendedName>
        <fullName evidence="4">Type III effector protein</fullName>
    </recommendedName>
</protein>
<gene>
    <name evidence="2" type="ORF">DR950_08530</name>
</gene>
<evidence type="ECO:0000313" key="3">
    <source>
        <dbReference type="Proteomes" id="UP000263377"/>
    </source>
</evidence>
<organism evidence="2 3">
    <name type="scientific">Kitasatospora xanthocidica</name>
    <dbReference type="NCBI Taxonomy" id="83382"/>
    <lineage>
        <taxon>Bacteria</taxon>
        <taxon>Bacillati</taxon>
        <taxon>Actinomycetota</taxon>
        <taxon>Actinomycetes</taxon>
        <taxon>Kitasatosporales</taxon>
        <taxon>Streptomycetaceae</taxon>
        <taxon>Kitasatospora</taxon>
    </lineage>
</organism>
<evidence type="ECO:0000313" key="2">
    <source>
        <dbReference type="EMBL" id="RGD57824.1"/>
    </source>
</evidence>
<feature type="region of interest" description="Disordered" evidence="1">
    <location>
        <begin position="105"/>
        <end position="128"/>
    </location>
</feature>
<reference evidence="2 3" key="1">
    <citation type="submission" date="2018-08" db="EMBL/GenBank/DDBJ databases">
        <title>Diversity &amp; Physiological Properties of Lignin-Decomposing Actinobacteria from Soil.</title>
        <authorList>
            <person name="Roh S.G."/>
            <person name="Kim S.B."/>
        </authorList>
    </citation>
    <scope>NUCLEOTIDE SEQUENCE [LARGE SCALE GENOMIC DNA]</scope>
    <source>
        <strain evidence="2 3">MMS17-GH009</strain>
    </source>
</reference>
<name>A0A372ZQI1_9ACTN</name>
<dbReference type="EMBL" id="QVIG01000001">
    <property type="protein sequence ID" value="RGD57824.1"/>
    <property type="molecule type" value="Genomic_DNA"/>
</dbReference>
<keyword evidence="3" id="KW-1185">Reference proteome</keyword>
<evidence type="ECO:0000256" key="1">
    <source>
        <dbReference type="SAM" id="MobiDB-lite"/>
    </source>
</evidence>
<dbReference type="Proteomes" id="UP000263377">
    <property type="component" value="Unassembled WGS sequence"/>
</dbReference>
<proteinExistence type="predicted"/>